<accession>A0ABT9XML0</accession>
<feature type="domain" description="Aminotransferase class I/classII large" evidence="7">
    <location>
        <begin position="33"/>
        <end position="387"/>
    </location>
</feature>
<dbReference type="Gene3D" id="3.90.1150.10">
    <property type="entry name" value="Aspartate Aminotransferase, domain 1"/>
    <property type="match status" value="1"/>
</dbReference>
<evidence type="ECO:0000256" key="1">
    <source>
        <dbReference type="ARBA" id="ARBA00001933"/>
    </source>
</evidence>
<evidence type="ECO:0000313" key="8">
    <source>
        <dbReference type="EMBL" id="MDQ0191556.1"/>
    </source>
</evidence>
<evidence type="ECO:0000256" key="4">
    <source>
        <dbReference type="ARBA" id="ARBA00022679"/>
    </source>
</evidence>
<evidence type="ECO:0000256" key="3">
    <source>
        <dbReference type="ARBA" id="ARBA00022576"/>
    </source>
</evidence>
<evidence type="ECO:0000259" key="7">
    <source>
        <dbReference type="Pfam" id="PF00155"/>
    </source>
</evidence>
<dbReference type="PANTHER" id="PTHR46383">
    <property type="entry name" value="ASPARTATE AMINOTRANSFERASE"/>
    <property type="match status" value="1"/>
</dbReference>
<dbReference type="InterPro" id="IPR015424">
    <property type="entry name" value="PyrdxlP-dep_Trfase"/>
</dbReference>
<dbReference type="Gene3D" id="3.40.640.10">
    <property type="entry name" value="Type I PLP-dependent aspartate aminotransferase-like (Major domain)"/>
    <property type="match status" value="1"/>
</dbReference>
<dbReference type="GO" id="GO:0004069">
    <property type="term" value="F:L-aspartate:2-oxoglutarate aminotransferase activity"/>
    <property type="evidence" value="ECO:0007669"/>
    <property type="project" value="UniProtKB-EC"/>
</dbReference>
<evidence type="ECO:0000313" key="9">
    <source>
        <dbReference type="Proteomes" id="UP001232973"/>
    </source>
</evidence>
<dbReference type="Pfam" id="PF00155">
    <property type="entry name" value="Aminotran_1_2"/>
    <property type="match status" value="1"/>
</dbReference>
<evidence type="ECO:0000256" key="2">
    <source>
        <dbReference type="ARBA" id="ARBA00007441"/>
    </source>
</evidence>
<gene>
    <name evidence="8" type="ORF">J2S03_003427</name>
</gene>
<dbReference type="CDD" id="cd00609">
    <property type="entry name" value="AAT_like"/>
    <property type="match status" value="1"/>
</dbReference>
<dbReference type="InterPro" id="IPR015421">
    <property type="entry name" value="PyrdxlP-dep_Trfase_major"/>
</dbReference>
<organism evidence="8 9">
    <name type="scientific">Alicyclobacillus cycloheptanicus</name>
    <dbReference type="NCBI Taxonomy" id="1457"/>
    <lineage>
        <taxon>Bacteria</taxon>
        <taxon>Bacillati</taxon>
        <taxon>Bacillota</taxon>
        <taxon>Bacilli</taxon>
        <taxon>Bacillales</taxon>
        <taxon>Alicyclobacillaceae</taxon>
        <taxon>Alicyclobacillus</taxon>
    </lineage>
</organism>
<dbReference type="SUPFAM" id="SSF53383">
    <property type="entry name" value="PLP-dependent transferases"/>
    <property type="match status" value="1"/>
</dbReference>
<keyword evidence="5" id="KW-0663">Pyridoxal phosphate</keyword>
<evidence type="ECO:0000256" key="6">
    <source>
        <dbReference type="RuleBase" id="RU000481"/>
    </source>
</evidence>
<keyword evidence="4 6" id="KW-0808">Transferase</keyword>
<comment type="similarity">
    <text evidence="2 6">Belongs to the class-I pyridoxal-phosphate-dependent aminotransferase family.</text>
</comment>
<dbReference type="PROSITE" id="PS00105">
    <property type="entry name" value="AA_TRANSFER_CLASS_1"/>
    <property type="match status" value="1"/>
</dbReference>
<dbReference type="EC" id="2.6.1.-" evidence="6"/>
<name>A0ABT9XML0_9BACL</name>
<dbReference type="RefSeq" id="WP_274457142.1">
    <property type="nucleotide sequence ID" value="NZ_CP067097.1"/>
</dbReference>
<evidence type="ECO:0000256" key="5">
    <source>
        <dbReference type="ARBA" id="ARBA00022898"/>
    </source>
</evidence>
<proteinExistence type="inferred from homology"/>
<comment type="caution">
    <text evidence="8">The sequence shown here is derived from an EMBL/GenBank/DDBJ whole genome shotgun (WGS) entry which is preliminary data.</text>
</comment>
<dbReference type="InterPro" id="IPR015422">
    <property type="entry name" value="PyrdxlP-dep_Trfase_small"/>
</dbReference>
<dbReference type="InterPro" id="IPR004838">
    <property type="entry name" value="NHTrfase_class1_PyrdxlP-BS"/>
</dbReference>
<comment type="cofactor">
    <cofactor evidence="1 6">
        <name>pyridoxal 5'-phosphate</name>
        <dbReference type="ChEBI" id="CHEBI:597326"/>
    </cofactor>
</comment>
<reference evidence="8 9" key="1">
    <citation type="submission" date="2023-07" db="EMBL/GenBank/DDBJ databases">
        <title>Genomic Encyclopedia of Type Strains, Phase IV (KMG-IV): sequencing the most valuable type-strain genomes for metagenomic binning, comparative biology and taxonomic classification.</title>
        <authorList>
            <person name="Goeker M."/>
        </authorList>
    </citation>
    <scope>NUCLEOTIDE SEQUENCE [LARGE SCALE GENOMIC DNA]</scope>
    <source>
        <strain evidence="8 9">DSM 4006</strain>
    </source>
</reference>
<dbReference type="PANTHER" id="PTHR46383:SF1">
    <property type="entry name" value="ASPARTATE AMINOTRANSFERASE"/>
    <property type="match status" value="1"/>
</dbReference>
<dbReference type="InterPro" id="IPR004839">
    <property type="entry name" value="Aminotransferase_I/II_large"/>
</dbReference>
<dbReference type="InterPro" id="IPR050596">
    <property type="entry name" value="AspAT/PAT-like"/>
</dbReference>
<dbReference type="Proteomes" id="UP001232973">
    <property type="component" value="Unassembled WGS sequence"/>
</dbReference>
<keyword evidence="9" id="KW-1185">Reference proteome</keyword>
<keyword evidence="3 6" id="KW-0032">Aminotransferase</keyword>
<dbReference type="EMBL" id="JAUSTP010000054">
    <property type="protein sequence ID" value="MDQ0191556.1"/>
    <property type="molecule type" value="Genomic_DNA"/>
</dbReference>
<sequence>MEQRLSSRVRKIAPSATLTMDAKTKALIAEGQPVINMTAGEPDFDTPTPIAYAGVKAITQGFTRYTPAAGSLDLRRAIAGKLMKENHLSYAPEQIVLSSGAKHSLFNIFATICDPGDEVILPAPYWVSYPEQIRLAGAEPVIVACDESTGFKMTPQQLEAAITPKTKALLLNSPSNPTGAVYSEAELRGLGEVLQRHDIYVVTDEIYEKLVYGAEHHSLPALCPELMDRTLVVNGFSKAFAMTGWRLGYVAAPLDLAKAMTSLQSHSTGSPSTISQKAALVAFDAFDIAMVQEFERRRNRLVEGLQSLPGVSILAPEGAFYVFPNVSGLFGTTYRGKPIQNADDFSQTLLEAELISSVPGDAFGSPGYIRLSYAVSYEQVEEAVVRLERFVKALQR</sequence>
<protein>
    <recommendedName>
        <fullName evidence="6">Aminotransferase</fullName>
        <ecNumber evidence="6">2.6.1.-</ecNumber>
    </recommendedName>
</protein>